<reference evidence="2 3" key="1">
    <citation type="submission" date="2024-02" db="EMBL/GenBank/DDBJ databases">
        <title>High-quality chromosome-scale genome assembly of Pensacola bahiagrass (Paspalum notatum Flugge var. saurae).</title>
        <authorList>
            <person name="Vega J.M."/>
            <person name="Podio M."/>
            <person name="Orjuela J."/>
            <person name="Siena L.A."/>
            <person name="Pessino S.C."/>
            <person name="Combes M.C."/>
            <person name="Mariac C."/>
            <person name="Albertini E."/>
            <person name="Pupilli F."/>
            <person name="Ortiz J.P.A."/>
            <person name="Leblanc O."/>
        </authorList>
    </citation>
    <scope>NUCLEOTIDE SEQUENCE [LARGE SCALE GENOMIC DNA]</scope>
    <source>
        <strain evidence="2">R1</strain>
        <tissue evidence="2">Leaf</tissue>
    </source>
</reference>
<dbReference type="Proteomes" id="UP001341281">
    <property type="component" value="Chromosome 07"/>
</dbReference>
<sequence length="66" mass="6282">MDLAKGPPDLASDEALVKQGPAARAQPAARERRRDGPAAAVLAPCAGFPATGSGGGEVVEGAGGGG</sequence>
<accession>A0AAQ3U5F4</accession>
<feature type="region of interest" description="Disordered" evidence="1">
    <location>
        <begin position="1"/>
        <end position="66"/>
    </location>
</feature>
<proteinExistence type="predicted"/>
<gene>
    <name evidence="2" type="ORF">U9M48_032499</name>
</gene>
<name>A0AAQ3U5F4_PASNO</name>
<feature type="compositionally biased region" description="Gly residues" evidence="1">
    <location>
        <begin position="52"/>
        <end position="66"/>
    </location>
</feature>
<organism evidence="2 3">
    <name type="scientific">Paspalum notatum var. saurae</name>
    <dbReference type="NCBI Taxonomy" id="547442"/>
    <lineage>
        <taxon>Eukaryota</taxon>
        <taxon>Viridiplantae</taxon>
        <taxon>Streptophyta</taxon>
        <taxon>Embryophyta</taxon>
        <taxon>Tracheophyta</taxon>
        <taxon>Spermatophyta</taxon>
        <taxon>Magnoliopsida</taxon>
        <taxon>Liliopsida</taxon>
        <taxon>Poales</taxon>
        <taxon>Poaceae</taxon>
        <taxon>PACMAD clade</taxon>
        <taxon>Panicoideae</taxon>
        <taxon>Andropogonodae</taxon>
        <taxon>Paspaleae</taxon>
        <taxon>Paspalinae</taxon>
        <taxon>Paspalum</taxon>
    </lineage>
</organism>
<evidence type="ECO:0000313" key="3">
    <source>
        <dbReference type="Proteomes" id="UP001341281"/>
    </source>
</evidence>
<protein>
    <submittedName>
        <fullName evidence="2">Uncharacterized protein</fullName>
    </submittedName>
</protein>
<dbReference type="EMBL" id="CP144751">
    <property type="protein sequence ID" value="WVZ85590.1"/>
    <property type="molecule type" value="Genomic_DNA"/>
</dbReference>
<keyword evidence="3" id="KW-1185">Reference proteome</keyword>
<evidence type="ECO:0000313" key="2">
    <source>
        <dbReference type="EMBL" id="WVZ85590.1"/>
    </source>
</evidence>
<dbReference type="AlphaFoldDB" id="A0AAQ3U5F4"/>
<evidence type="ECO:0000256" key="1">
    <source>
        <dbReference type="SAM" id="MobiDB-lite"/>
    </source>
</evidence>